<gene>
    <name evidence="1" type="ORF">FF041_36510</name>
</gene>
<proteinExistence type="predicted"/>
<dbReference type="OrthoDB" id="3860943at2"/>
<reference evidence="1 2" key="1">
    <citation type="submission" date="2019-05" db="EMBL/GenBank/DDBJ databases">
        <title>Comparative genomics and metabolomics analyses of clavulanic acid producing Streptomyces species provides insight into specialized metabolism and evolution of beta-lactam biosynthetic gene clusters.</title>
        <authorList>
            <person name="Moore M.A."/>
            <person name="Cruz-Morales P."/>
            <person name="Barona Gomez F."/>
            <person name="Kapil T."/>
        </authorList>
    </citation>
    <scope>NUCLEOTIDE SEQUENCE [LARGE SCALE GENOMIC DNA]</scope>
    <source>
        <strain evidence="1 2">NRRL 5741</strain>
    </source>
</reference>
<name>A0A646KTH8_STRJU</name>
<evidence type="ECO:0000313" key="2">
    <source>
        <dbReference type="Proteomes" id="UP000419138"/>
    </source>
</evidence>
<organism evidence="1 2">
    <name type="scientific">Streptomyces jumonjinensis</name>
    <dbReference type="NCBI Taxonomy" id="1945"/>
    <lineage>
        <taxon>Bacteria</taxon>
        <taxon>Bacillati</taxon>
        <taxon>Actinomycetota</taxon>
        <taxon>Actinomycetes</taxon>
        <taxon>Kitasatosporales</taxon>
        <taxon>Streptomycetaceae</taxon>
        <taxon>Streptomyces</taxon>
    </lineage>
</organism>
<evidence type="ECO:0000313" key="1">
    <source>
        <dbReference type="EMBL" id="MQT05400.1"/>
    </source>
</evidence>
<protein>
    <recommendedName>
        <fullName evidence="3">Phage portal protein</fullName>
    </recommendedName>
</protein>
<accession>A0A646KTH8</accession>
<evidence type="ECO:0008006" key="3">
    <source>
        <dbReference type="Google" id="ProtNLM"/>
    </source>
</evidence>
<dbReference type="RefSeq" id="WP_153526798.1">
    <property type="nucleotide sequence ID" value="NZ_JBEPDZ010000027.1"/>
</dbReference>
<sequence length="537" mass="58506">MDVGLREFVIDAWSWLNYKPVVAAAGRPGNRSFPELAATWLPPQEIRRLAAYKVLASYDNNQAGQLAAASGDAGALERRELGDAANLVDTALGYLLGPEQKVAVAGAEHADEEPPAPGSSEAAAVQERLRAWAEKELLALRVQQAERTAVLLGDGVYALAWSPEKQRPTLRVYDPGFYFPQWDEEEDEDFPRRVHLAWELPEDEDAGLKARLRRVTYELGPIGEDGDGAVRHYPWSPGQPSRTTCYLTDAEWALDDLKRGETVDRLPMHKAVFRVRSDGTELYRLDLMIDFVPVVHVTNTIPAGGEHWGRPVLARVLQGLDELAATDSDSSAASATTGTPIIGLAGARLPVDRATGKPERLRVEAGAVWELGETGRMDVLDTSAQLAELRSRVDHLLDRIASNSRITAAGLGTLAASEVPSGYALRLALVPLDGLVASMRLAREHKYRLLLKFVQRLFQAGRAEGWTAAGESFPARLAWAPHTPTDRAAMLDEVVTAYGAGVLSLETAVAMLVDAGYPIDDASQEVARIRAKMMEEA</sequence>
<dbReference type="AlphaFoldDB" id="A0A646KTH8"/>
<dbReference type="EMBL" id="VCLA01000201">
    <property type="protein sequence ID" value="MQT05400.1"/>
    <property type="molecule type" value="Genomic_DNA"/>
</dbReference>
<comment type="caution">
    <text evidence="1">The sequence shown here is derived from an EMBL/GenBank/DDBJ whole genome shotgun (WGS) entry which is preliminary data.</text>
</comment>
<dbReference type="Proteomes" id="UP000419138">
    <property type="component" value="Unassembled WGS sequence"/>
</dbReference>
<keyword evidence="2" id="KW-1185">Reference proteome</keyword>